<dbReference type="GO" id="GO:0005737">
    <property type="term" value="C:cytoplasm"/>
    <property type="evidence" value="ECO:0007669"/>
    <property type="project" value="TreeGrafter"/>
</dbReference>
<dbReference type="CDD" id="cd08955">
    <property type="entry name" value="KR_2_FAS_SDR_x"/>
    <property type="match status" value="1"/>
</dbReference>
<protein>
    <submittedName>
        <fullName evidence="8">6-methylsalicylic acid synthase</fullName>
    </submittedName>
</protein>
<dbReference type="SMART" id="SM00827">
    <property type="entry name" value="PKS_AT"/>
    <property type="match status" value="1"/>
</dbReference>
<dbReference type="Pfam" id="PF08659">
    <property type="entry name" value="KR"/>
    <property type="match status" value="1"/>
</dbReference>
<dbReference type="Pfam" id="PF00698">
    <property type="entry name" value="Acyl_transf_1"/>
    <property type="match status" value="1"/>
</dbReference>
<dbReference type="SMART" id="SM00822">
    <property type="entry name" value="PKS_KR"/>
    <property type="match status" value="1"/>
</dbReference>
<dbReference type="GO" id="GO:0071770">
    <property type="term" value="P:DIM/DIP cell wall layer assembly"/>
    <property type="evidence" value="ECO:0007669"/>
    <property type="project" value="TreeGrafter"/>
</dbReference>
<evidence type="ECO:0000259" key="5">
    <source>
        <dbReference type="PROSITE" id="PS50075"/>
    </source>
</evidence>
<dbReference type="InterPro" id="IPR057326">
    <property type="entry name" value="KR_dom"/>
</dbReference>
<dbReference type="PANTHER" id="PTHR43775">
    <property type="entry name" value="FATTY ACID SYNTHASE"/>
    <property type="match status" value="1"/>
</dbReference>
<dbReference type="PANTHER" id="PTHR43775:SF37">
    <property type="entry name" value="SI:DKEY-61P9.11"/>
    <property type="match status" value="1"/>
</dbReference>
<dbReference type="InterPro" id="IPR016035">
    <property type="entry name" value="Acyl_Trfase/lysoPLipase"/>
</dbReference>
<dbReference type="Gene3D" id="3.10.129.110">
    <property type="entry name" value="Polyketide synthase dehydratase"/>
    <property type="match status" value="1"/>
</dbReference>
<sequence length="1634" mass="171560">MNTPPVAVIGVGCRFAGGAGTPAAFWDMLVSGRDGIGDLPEGRWRAYDGSFPAELRRAAAVPGGFLGDVEGFDSAFFGLTPREAELMDPQQRLLLEVAWEALEHAGIAPRSLAGGDTGVFVGVGSDDYGRRMLEDLPTIEAWTGIGSAMCAAANRISYALDLHGPSLAVDTACSASLVATHLACQALAAAECGIALVGGVNLIIGPGLTLTLDAAGATAPDGRCKPFDADADGYGRGEGGGVLVLKLLEHALRDGDRVLSVIRGSAVRQDGRTNGIMAPSGDAQRTLLAEACARAGVEPSTVDYLEAHGTGTRLGDPLEAGAMSAVYGAGRDEPCLIGSVKPNIGHLEAGAGVASLIKASLALHHGEIPPSLNCRTPNPAVDWAGSGLRVATSRTPWPRGERVRRAGVSGFGYGGTIGHVVLEEAPAVTPVAAHGSGPRLFPLTAASEAALRASAELLAAQEVTDLDAAGHTLASRRSHLAHRAAVIASDSDGLTAGLRSLASGERSQETVTGTVPAHPGTGLVWVFSGHGAQWHGMGRELLDSEPAFAAAVAELEPVFAEEIGFSPAQVLRDGDFDTIDRIQTMIFVVQVGLAAVWRSYGVRPDAVIGHSVGEIAAAVACGALSPQDGARLSCRRSALLRRVAGQGAMAMTSLSFAEAAERLAGRTDVVPGISASPGSTVVSGSPEAVEALVGEWGAEGVQVRRVASDVAFHSPQMDALTADLAQAAADLTPRVPEIPMYSTASPDPRSAEPLDGAYWAGNLRNPVRLTSATRAAAEDGFRRFLEISAHPVVAHSITETLTEQDIEDAFVGITLRRDKPEAISVLTALGTAFCAGVDVDWTRLQPVHRLADLPPVAWQRTPHWHESSVSGAPAQHDPASHTLLGSAIEVAGQARTTLWRTTLDEANRPYPGSHTIHGTEIVPAAVLVNTFFGAAGTSALTDVDLRLPVVAGELQVVRDGTALRIAAKATDTWLTCTTATAGEPSQLPEKLPKLPSGAKPVPPGHVRAHLREVGVPDMAFEWTVEELLRTESVLRARVLASDGWPGVLDAALSIAPAAFPGPATLRMVAHIGSAEVRGEAPATADVQVTVMSDDTVEVLVADTTGTVRARLGGLRYGGMTSQATPADLVHEIAWLPLELTPSGTPRTIVRAGEDLGGATDVLVVAPDPSGDVPDAAAEAAWSLLSTAQRLSSMDNPPRLWCVTRGVRESATPQALAQSTLWGLGRVLAGEYEEFWGGIVDLPADGRTDRLAEVVEAAPGEDVIAIRDRIEVAKLRRTTRDVTHQPLTCRPDGTYLVTGGLGVLGLEVAQWLAERGARRLVLAGRRPFPARRDWDAHPDRRQVDALRKLEEAGVTVRTIALDVADLADAQRLADLDLPPIRGVVHAAGVLDNRLAANVDEDSLRTVLAPKVQGAWNLHTVFPPGSLDFLVLFSSCGQLLGLPGQATYGAANAFLDALASHRDDVTSFGWTSWRDQGMAANDAVDRQLSARGVTDISAAEAFRAWDFAAVRGPGHYPVLRTVSGEDVERPPLLSELTDVVEPTTAAETDDFDGLPHEQLKAHLVEVVGAQIAGEMRLPAADLDIRRSLVEQGLDSVMTIAVRRRLEKRFGRKLPSTLLWHQPSVSAIADHLADELV</sequence>
<evidence type="ECO:0000259" key="7">
    <source>
        <dbReference type="PROSITE" id="PS52019"/>
    </source>
</evidence>
<dbReference type="InterPro" id="IPR016039">
    <property type="entry name" value="Thiolase-like"/>
</dbReference>
<feature type="domain" description="PKS/mFAS DH" evidence="7">
    <location>
        <begin position="881"/>
        <end position="1193"/>
    </location>
</feature>
<dbReference type="SMART" id="SM00826">
    <property type="entry name" value="PKS_DH"/>
    <property type="match status" value="1"/>
</dbReference>
<dbReference type="Pfam" id="PF21089">
    <property type="entry name" value="PKS_DH_N"/>
    <property type="match status" value="1"/>
</dbReference>
<evidence type="ECO:0000256" key="1">
    <source>
        <dbReference type="ARBA" id="ARBA00022450"/>
    </source>
</evidence>
<evidence type="ECO:0000259" key="6">
    <source>
        <dbReference type="PROSITE" id="PS52004"/>
    </source>
</evidence>
<dbReference type="OrthoDB" id="9778690at2"/>
<dbReference type="Gene3D" id="3.40.50.720">
    <property type="entry name" value="NAD(P)-binding Rossmann-like Domain"/>
    <property type="match status" value="1"/>
</dbReference>
<dbReference type="InterPro" id="IPR014043">
    <property type="entry name" value="Acyl_transferase_dom"/>
</dbReference>
<dbReference type="GO" id="GO:0031177">
    <property type="term" value="F:phosphopantetheine binding"/>
    <property type="evidence" value="ECO:0007669"/>
    <property type="project" value="InterPro"/>
</dbReference>
<feature type="region of interest" description="N-terminal hotdog fold" evidence="4">
    <location>
        <begin position="881"/>
        <end position="1017"/>
    </location>
</feature>
<dbReference type="InterPro" id="IPR001227">
    <property type="entry name" value="Ac_transferase_dom_sf"/>
</dbReference>
<feature type="region of interest" description="C-terminal hotdog fold" evidence="4">
    <location>
        <begin position="1039"/>
        <end position="1193"/>
    </location>
</feature>
<dbReference type="SMART" id="SM00825">
    <property type="entry name" value="PKS_KS"/>
    <property type="match status" value="1"/>
</dbReference>
<keyword evidence="3" id="KW-0808">Transferase</keyword>
<dbReference type="PROSITE" id="PS52004">
    <property type="entry name" value="KS3_2"/>
    <property type="match status" value="1"/>
</dbReference>
<dbReference type="Gene3D" id="3.40.366.10">
    <property type="entry name" value="Malonyl-Coenzyme A Acyl Carrier Protein, domain 2"/>
    <property type="match status" value="1"/>
</dbReference>
<dbReference type="Proteomes" id="UP000199623">
    <property type="component" value="Unassembled WGS sequence"/>
</dbReference>
<dbReference type="Pfam" id="PF00109">
    <property type="entry name" value="ketoacyl-synt"/>
    <property type="match status" value="1"/>
</dbReference>
<evidence type="ECO:0000256" key="2">
    <source>
        <dbReference type="ARBA" id="ARBA00022553"/>
    </source>
</evidence>
<dbReference type="PROSITE" id="PS52019">
    <property type="entry name" value="PKS_MFAS_DH"/>
    <property type="match status" value="1"/>
</dbReference>
<dbReference type="InterPro" id="IPR050091">
    <property type="entry name" value="PKS_NRPS_Biosynth_Enz"/>
</dbReference>
<proteinExistence type="predicted"/>
<dbReference type="Pfam" id="PF16197">
    <property type="entry name" value="KAsynt_C_assoc"/>
    <property type="match status" value="1"/>
</dbReference>
<evidence type="ECO:0000313" key="8">
    <source>
        <dbReference type="EMBL" id="SDH33356.1"/>
    </source>
</evidence>
<dbReference type="InterPro" id="IPR013968">
    <property type="entry name" value="PKS_KR"/>
</dbReference>
<evidence type="ECO:0000256" key="4">
    <source>
        <dbReference type="PROSITE-ProRule" id="PRU01363"/>
    </source>
</evidence>
<comment type="caution">
    <text evidence="4">Lacks conserved residue(s) required for the propagation of feature annotation.</text>
</comment>
<dbReference type="RefSeq" id="WP_090058526.1">
    <property type="nucleotide sequence ID" value="NZ_FNCC01000019.1"/>
</dbReference>
<dbReference type="SUPFAM" id="SSF55048">
    <property type="entry name" value="Probable ACP-binding domain of malonyl-CoA ACP transacylase"/>
    <property type="match status" value="1"/>
</dbReference>
<keyword evidence="2" id="KW-0597">Phosphoprotein</keyword>
<feature type="domain" description="Carrier" evidence="5">
    <location>
        <begin position="1556"/>
        <end position="1633"/>
    </location>
</feature>
<dbReference type="InterPro" id="IPR016036">
    <property type="entry name" value="Malonyl_transacylase_ACP-bd"/>
</dbReference>
<dbReference type="InterPro" id="IPR049552">
    <property type="entry name" value="PKS_DH_N"/>
</dbReference>
<keyword evidence="9" id="KW-1185">Reference proteome</keyword>
<dbReference type="InterPro" id="IPR036291">
    <property type="entry name" value="NAD(P)-bd_dom_sf"/>
</dbReference>
<dbReference type="SUPFAM" id="SSF51735">
    <property type="entry name" value="NAD(P)-binding Rossmann-fold domains"/>
    <property type="match status" value="2"/>
</dbReference>
<keyword evidence="1" id="KW-0596">Phosphopantetheine</keyword>
<dbReference type="Gene3D" id="3.40.47.10">
    <property type="match status" value="1"/>
</dbReference>
<dbReference type="InterPro" id="IPR042104">
    <property type="entry name" value="PKS_dehydratase_sf"/>
</dbReference>
<feature type="domain" description="Ketosynthase family 3 (KS3)" evidence="6">
    <location>
        <begin position="3"/>
        <end position="424"/>
    </location>
</feature>
<gene>
    <name evidence="8" type="ORF">SAMN05216553_11999</name>
</gene>
<evidence type="ECO:0000313" key="9">
    <source>
        <dbReference type="Proteomes" id="UP000199623"/>
    </source>
</evidence>
<dbReference type="EMBL" id="FNCC01000019">
    <property type="protein sequence ID" value="SDH33356.1"/>
    <property type="molecule type" value="Genomic_DNA"/>
</dbReference>
<dbReference type="Pfam" id="PF02801">
    <property type="entry name" value="Ketoacyl-synt_C"/>
    <property type="match status" value="1"/>
</dbReference>
<dbReference type="SUPFAM" id="SSF47336">
    <property type="entry name" value="ACP-like"/>
    <property type="match status" value="1"/>
</dbReference>
<dbReference type="Gene3D" id="3.30.70.3290">
    <property type="match status" value="1"/>
</dbReference>
<dbReference type="InterPro" id="IPR049900">
    <property type="entry name" value="PKS_mFAS_DH"/>
</dbReference>
<dbReference type="CDD" id="cd00833">
    <property type="entry name" value="PKS"/>
    <property type="match status" value="1"/>
</dbReference>
<dbReference type="Pfam" id="PF00550">
    <property type="entry name" value="PP-binding"/>
    <property type="match status" value="1"/>
</dbReference>
<dbReference type="SUPFAM" id="SSF53901">
    <property type="entry name" value="Thiolase-like"/>
    <property type="match status" value="1"/>
</dbReference>
<dbReference type="PROSITE" id="PS50075">
    <property type="entry name" value="CARRIER"/>
    <property type="match status" value="1"/>
</dbReference>
<dbReference type="GO" id="GO:0005886">
    <property type="term" value="C:plasma membrane"/>
    <property type="evidence" value="ECO:0007669"/>
    <property type="project" value="TreeGrafter"/>
</dbReference>
<dbReference type="InterPro" id="IPR032821">
    <property type="entry name" value="PKS_assoc"/>
</dbReference>
<dbReference type="InterPro" id="IPR020841">
    <property type="entry name" value="PKS_Beta-ketoAc_synthase_dom"/>
</dbReference>
<dbReference type="FunFam" id="3.40.47.10:FF:000019">
    <property type="entry name" value="Polyketide synthase type I"/>
    <property type="match status" value="1"/>
</dbReference>
<dbReference type="Gene3D" id="1.10.1200.10">
    <property type="entry name" value="ACP-like"/>
    <property type="match status" value="1"/>
</dbReference>
<dbReference type="STRING" id="200378.SAMN05216553_11999"/>
<organism evidence="8 9">
    <name type="scientific">Lentzea fradiae</name>
    <dbReference type="NCBI Taxonomy" id="200378"/>
    <lineage>
        <taxon>Bacteria</taxon>
        <taxon>Bacillati</taxon>
        <taxon>Actinomycetota</taxon>
        <taxon>Actinomycetes</taxon>
        <taxon>Pseudonocardiales</taxon>
        <taxon>Pseudonocardiaceae</taxon>
        <taxon>Lentzea</taxon>
    </lineage>
</organism>
<dbReference type="InterPro" id="IPR036736">
    <property type="entry name" value="ACP-like_sf"/>
</dbReference>
<dbReference type="SUPFAM" id="SSF52151">
    <property type="entry name" value="FabD/lysophospholipase-like"/>
    <property type="match status" value="1"/>
</dbReference>
<dbReference type="GO" id="GO:0006633">
    <property type="term" value="P:fatty acid biosynthetic process"/>
    <property type="evidence" value="ECO:0007669"/>
    <property type="project" value="TreeGrafter"/>
</dbReference>
<dbReference type="InterPro" id="IPR014031">
    <property type="entry name" value="Ketoacyl_synth_C"/>
</dbReference>
<dbReference type="SMART" id="SM00823">
    <property type="entry name" value="PKS_PP"/>
    <property type="match status" value="1"/>
</dbReference>
<accession>A0A1G8BJC1</accession>
<dbReference type="SMART" id="SM01294">
    <property type="entry name" value="PKS_PP_betabranch"/>
    <property type="match status" value="1"/>
</dbReference>
<dbReference type="InterPro" id="IPR020807">
    <property type="entry name" value="PKS_DH"/>
</dbReference>
<evidence type="ECO:0000256" key="3">
    <source>
        <dbReference type="ARBA" id="ARBA00022679"/>
    </source>
</evidence>
<name>A0A1G8BJC1_9PSEU</name>
<reference evidence="9" key="1">
    <citation type="submission" date="2016-10" db="EMBL/GenBank/DDBJ databases">
        <authorList>
            <person name="Varghese N."/>
            <person name="Submissions S."/>
        </authorList>
    </citation>
    <scope>NUCLEOTIDE SEQUENCE [LARGE SCALE GENOMIC DNA]</scope>
    <source>
        <strain evidence="9">CGMCC 4.3506</strain>
    </source>
</reference>
<dbReference type="InterPro" id="IPR014030">
    <property type="entry name" value="Ketoacyl_synth_N"/>
</dbReference>
<dbReference type="InterPro" id="IPR020806">
    <property type="entry name" value="PKS_PP-bd"/>
</dbReference>
<dbReference type="GO" id="GO:0004312">
    <property type="term" value="F:fatty acid synthase activity"/>
    <property type="evidence" value="ECO:0007669"/>
    <property type="project" value="TreeGrafter"/>
</dbReference>
<dbReference type="InterPro" id="IPR009081">
    <property type="entry name" value="PP-bd_ACP"/>
</dbReference>